<dbReference type="AlphaFoldDB" id="A0A2H3DS82"/>
<organism evidence="1 2">
    <name type="scientific">Armillaria gallica</name>
    <name type="common">Bulbous honey fungus</name>
    <name type="synonym">Armillaria bulbosa</name>
    <dbReference type="NCBI Taxonomy" id="47427"/>
    <lineage>
        <taxon>Eukaryota</taxon>
        <taxon>Fungi</taxon>
        <taxon>Dikarya</taxon>
        <taxon>Basidiomycota</taxon>
        <taxon>Agaricomycotina</taxon>
        <taxon>Agaricomycetes</taxon>
        <taxon>Agaricomycetidae</taxon>
        <taxon>Agaricales</taxon>
        <taxon>Marasmiineae</taxon>
        <taxon>Physalacriaceae</taxon>
        <taxon>Armillaria</taxon>
    </lineage>
</organism>
<reference evidence="2" key="1">
    <citation type="journal article" date="2017" name="Nat. Ecol. Evol.">
        <title>Genome expansion and lineage-specific genetic innovations in the forest pathogenic fungi Armillaria.</title>
        <authorList>
            <person name="Sipos G."/>
            <person name="Prasanna A.N."/>
            <person name="Walter M.C."/>
            <person name="O'Connor E."/>
            <person name="Balint B."/>
            <person name="Krizsan K."/>
            <person name="Kiss B."/>
            <person name="Hess J."/>
            <person name="Varga T."/>
            <person name="Slot J."/>
            <person name="Riley R."/>
            <person name="Boka B."/>
            <person name="Rigling D."/>
            <person name="Barry K."/>
            <person name="Lee J."/>
            <person name="Mihaltcheva S."/>
            <person name="LaButti K."/>
            <person name="Lipzen A."/>
            <person name="Waldron R."/>
            <person name="Moloney N.M."/>
            <person name="Sperisen C."/>
            <person name="Kredics L."/>
            <person name="Vagvoelgyi C."/>
            <person name="Patrignani A."/>
            <person name="Fitzpatrick D."/>
            <person name="Nagy I."/>
            <person name="Doyle S."/>
            <person name="Anderson J.B."/>
            <person name="Grigoriev I.V."/>
            <person name="Gueldener U."/>
            <person name="Muensterkoetter M."/>
            <person name="Nagy L.G."/>
        </authorList>
    </citation>
    <scope>NUCLEOTIDE SEQUENCE [LARGE SCALE GENOMIC DNA]</scope>
    <source>
        <strain evidence="2">Ar21-2</strain>
    </source>
</reference>
<keyword evidence="2" id="KW-1185">Reference proteome</keyword>
<sequence>MPRLRKASTGIAIDTIPDKPPHTIPQSDESYCLVMAGQGFDVERNGTASGAPGATDAKPRWAMVEAWLFFRSIIFYKLYFAALLKDVPGATSGSVSTFRPKVLWGVLAGYACQKRCQCHWLEARWRFSMSIIQDDFTDSIVSRCSSIKRTPHLGSSSSHQLSLSRTIKEAFRLLGHAVKGGQSVYTPQVTRCTISPRLAR</sequence>
<evidence type="ECO:0000313" key="1">
    <source>
        <dbReference type="EMBL" id="PBK90296.1"/>
    </source>
</evidence>
<accession>A0A2H3DS82</accession>
<gene>
    <name evidence="1" type="ORF">ARMGADRAFT_1167126</name>
</gene>
<name>A0A2H3DS82_ARMGA</name>
<dbReference type="OrthoDB" id="10519690at2759"/>
<proteinExistence type="predicted"/>
<evidence type="ECO:0000313" key="2">
    <source>
        <dbReference type="Proteomes" id="UP000217790"/>
    </source>
</evidence>
<dbReference type="InParanoid" id="A0A2H3DS82"/>
<dbReference type="EMBL" id="KZ293666">
    <property type="protein sequence ID" value="PBK90296.1"/>
    <property type="molecule type" value="Genomic_DNA"/>
</dbReference>
<protein>
    <submittedName>
        <fullName evidence="1">Uncharacterized protein</fullName>
    </submittedName>
</protein>
<dbReference type="Proteomes" id="UP000217790">
    <property type="component" value="Unassembled WGS sequence"/>
</dbReference>